<accession>A0A4R7ZFX3</accession>
<dbReference type="AlphaFoldDB" id="A0A4R7ZFX3"/>
<dbReference type="EMBL" id="SODF01000003">
    <property type="protein sequence ID" value="TDW15148.1"/>
    <property type="molecule type" value="Genomic_DNA"/>
</dbReference>
<keyword evidence="2" id="KW-1185">Reference proteome</keyword>
<comment type="caution">
    <text evidence="1">The sequence shown here is derived from an EMBL/GenBank/DDBJ whole genome shotgun (WGS) entry which is preliminary data.</text>
</comment>
<evidence type="ECO:0000313" key="2">
    <source>
        <dbReference type="Proteomes" id="UP000295447"/>
    </source>
</evidence>
<evidence type="ECO:0000313" key="1">
    <source>
        <dbReference type="EMBL" id="TDW15148.1"/>
    </source>
</evidence>
<proteinExistence type="predicted"/>
<name>A0A4R7ZFX3_9ACTN</name>
<dbReference type="RefSeq" id="WP_166678363.1">
    <property type="nucleotide sequence ID" value="NZ_SODF01000003.1"/>
</dbReference>
<reference evidence="1 2" key="1">
    <citation type="submission" date="2019-03" db="EMBL/GenBank/DDBJ databases">
        <title>Genomic Encyclopedia of Type Strains, Phase III (KMG-III): the genomes of soil and plant-associated and newly described type strains.</title>
        <authorList>
            <person name="Whitman W."/>
        </authorList>
    </citation>
    <scope>NUCLEOTIDE SEQUENCE [LARGE SCALE GENOMIC DNA]</scope>
    <source>
        <strain evidence="1 2">VKM Ac-2570</strain>
    </source>
</reference>
<sequence>MLATDLNDETLAVARRLSDGRAFEVLKNFPSRDQFAADVAPAEVVWTDLTYFWLATIS</sequence>
<dbReference type="Proteomes" id="UP000295447">
    <property type="component" value="Unassembled WGS sequence"/>
</dbReference>
<gene>
    <name evidence="1" type="ORF">EV650_6630</name>
</gene>
<protein>
    <submittedName>
        <fullName evidence="1">Uncharacterized protein</fullName>
    </submittedName>
</protein>
<organism evidence="1 2">
    <name type="scientific">Kribbella kalugense</name>
    <dbReference type="NCBI Taxonomy" id="2512221"/>
    <lineage>
        <taxon>Bacteria</taxon>
        <taxon>Bacillati</taxon>
        <taxon>Actinomycetota</taxon>
        <taxon>Actinomycetes</taxon>
        <taxon>Propionibacteriales</taxon>
        <taxon>Kribbellaceae</taxon>
        <taxon>Kribbella</taxon>
    </lineage>
</organism>